<dbReference type="PANTHER" id="PTHR43547">
    <property type="entry name" value="TWO-COMPONENT HISTIDINE KINASE"/>
    <property type="match status" value="1"/>
</dbReference>
<dbReference type="InterPro" id="IPR005467">
    <property type="entry name" value="His_kinase_dom"/>
</dbReference>
<dbReference type="InterPro" id="IPR036097">
    <property type="entry name" value="HisK_dim/P_sf"/>
</dbReference>
<evidence type="ECO:0008006" key="5">
    <source>
        <dbReference type="Google" id="ProtNLM"/>
    </source>
</evidence>
<accession>A0A0F9P5I7</accession>
<dbReference type="PANTHER" id="PTHR43547:SF2">
    <property type="entry name" value="HYBRID SIGNAL TRANSDUCTION HISTIDINE KINASE C"/>
    <property type="match status" value="1"/>
</dbReference>
<evidence type="ECO:0000259" key="3">
    <source>
        <dbReference type="PROSITE" id="PS50110"/>
    </source>
</evidence>
<proteinExistence type="predicted"/>
<dbReference type="InterPro" id="IPR036890">
    <property type="entry name" value="HATPase_C_sf"/>
</dbReference>
<dbReference type="Gene3D" id="3.40.50.2300">
    <property type="match status" value="1"/>
</dbReference>
<dbReference type="InterPro" id="IPR001789">
    <property type="entry name" value="Sig_transdc_resp-reg_receiver"/>
</dbReference>
<dbReference type="PROSITE" id="PS50110">
    <property type="entry name" value="RESPONSE_REGULATORY"/>
    <property type="match status" value="1"/>
</dbReference>
<dbReference type="SMART" id="SM00448">
    <property type="entry name" value="REC"/>
    <property type="match status" value="1"/>
</dbReference>
<dbReference type="SMART" id="SM00387">
    <property type="entry name" value="HATPase_c"/>
    <property type="match status" value="1"/>
</dbReference>
<dbReference type="Pfam" id="PF02518">
    <property type="entry name" value="HATPase_c"/>
    <property type="match status" value="1"/>
</dbReference>
<protein>
    <recommendedName>
        <fullName evidence="5">Histidine kinase</fullName>
    </recommendedName>
</protein>
<dbReference type="Gene3D" id="3.30.565.10">
    <property type="entry name" value="Histidine kinase-like ATPase, C-terminal domain"/>
    <property type="match status" value="1"/>
</dbReference>
<dbReference type="SUPFAM" id="SSF55874">
    <property type="entry name" value="ATPase domain of HSP90 chaperone/DNA topoisomerase II/histidine kinase"/>
    <property type="match status" value="1"/>
</dbReference>
<dbReference type="CDD" id="cd00156">
    <property type="entry name" value="REC"/>
    <property type="match status" value="1"/>
</dbReference>
<dbReference type="AlphaFoldDB" id="A0A0F9P5I7"/>
<keyword evidence="1" id="KW-0597">Phosphoprotein</keyword>
<dbReference type="InterPro" id="IPR003594">
    <property type="entry name" value="HATPase_dom"/>
</dbReference>
<dbReference type="InterPro" id="IPR011006">
    <property type="entry name" value="CheY-like_superfamily"/>
</dbReference>
<organism evidence="4">
    <name type="scientific">marine sediment metagenome</name>
    <dbReference type="NCBI Taxonomy" id="412755"/>
    <lineage>
        <taxon>unclassified sequences</taxon>
        <taxon>metagenomes</taxon>
        <taxon>ecological metagenomes</taxon>
    </lineage>
</organism>
<feature type="domain" description="Response regulatory" evidence="3">
    <location>
        <begin position="7"/>
        <end position="121"/>
    </location>
</feature>
<dbReference type="GO" id="GO:0000155">
    <property type="term" value="F:phosphorelay sensor kinase activity"/>
    <property type="evidence" value="ECO:0007669"/>
    <property type="project" value="InterPro"/>
</dbReference>
<reference evidence="4" key="1">
    <citation type="journal article" date="2015" name="Nature">
        <title>Complex archaea that bridge the gap between prokaryotes and eukaryotes.</title>
        <authorList>
            <person name="Spang A."/>
            <person name="Saw J.H."/>
            <person name="Jorgensen S.L."/>
            <person name="Zaremba-Niedzwiedzka K."/>
            <person name="Martijn J."/>
            <person name="Lind A.E."/>
            <person name="van Eijk R."/>
            <person name="Schleper C."/>
            <person name="Guy L."/>
            <person name="Ettema T.J."/>
        </authorList>
    </citation>
    <scope>NUCLEOTIDE SEQUENCE</scope>
</reference>
<dbReference type="PRINTS" id="PR00344">
    <property type="entry name" value="BCTRLSENSOR"/>
</dbReference>
<gene>
    <name evidence="4" type="ORF">LCGC14_0886140</name>
</gene>
<dbReference type="SUPFAM" id="SSF52172">
    <property type="entry name" value="CheY-like"/>
    <property type="match status" value="1"/>
</dbReference>
<evidence type="ECO:0000259" key="2">
    <source>
        <dbReference type="PROSITE" id="PS50109"/>
    </source>
</evidence>
<name>A0A0F9P5I7_9ZZZZ</name>
<dbReference type="PROSITE" id="PS50109">
    <property type="entry name" value="HIS_KIN"/>
    <property type="match status" value="1"/>
</dbReference>
<dbReference type="EMBL" id="LAZR01002812">
    <property type="protein sequence ID" value="KKN25304.1"/>
    <property type="molecule type" value="Genomic_DNA"/>
</dbReference>
<sequence length="371" mass="42214">MTISGLSILIVDDDENIGEVLSDIFQEKGCTVIVANNGLEAITEAEKTSFDISLIDLELPDTNGIDILKKLKKNNPEKLHYIITGYGSLQTAISALNDGANGYFLKPIIIKELMHHIQNELDKRVLKDKLEKSEKNFQEAYQRVNFYKDLFTHDINNVLNNVSMALKLLSDNVENVENISDYMNIAKDSINRGMNLVSNVRKLSQIDNNEISVASIEAIGVLKKTVEFIMQTYTTKKINIRFELLKAPLMIYSNELLTDIFENILINAIEHNLNPEIDIIIRVSKEKRNKVKFIKFEFIDNGVGILDERKINIFNGGYRREKDREIRGLGFGLSLVKKILTSYRGHITVENRVEGDYSKGSNFIVLIPEVE</sequence>
<evidence type="ECO:0000256" key="1">
    <source>
        <dbReference type="ARBA" id="ARBA00022553"/>
    </source>
</evidence>
<dbReference type="SUPFAM" id="SSF47384">
    <property type="entry name" value="Homodimeric domain of signal transducing histidine kinase"/>
    <property type="match status" value="1"/>
</dbReference>
<dbReference type="Pfam" id="PF00072">
    <property type="entry name" value="Response_reg"/>
    <property type="match status" value="1"/>
</dbReference>
<evidence type="ECO:0000313" key="4">
    <source>
        <dbReference type="EMBL" id="KKN25304.1"/>
    </source>
</evidence>
<dbReference type="InterPro" id="IPR004358">
    <property type="entry name" value="Sig_transdc_His_kin-like_C"/>
</dbReference>
<dbReference type="Gene3D" id="1.10.287.130">
    <property type="match status" value="1"/>
</dbReference>
<comment type="caution">
    <text evidence="4">The sequence shown here is derived from an EMBL/GenBank/DDBJ whole genome shotgun (WGS) entry which is preliminary data.</text>
</comment>
<feature type="domain" description="Histidine kinase" evidence="2">
    <location>
        <begin position="150"/>
        <end position="371"/>
    </location>
</feature>